<name>A0ABU9C798_9BURK</name>
<evidence type="ECO:0000256" key="9">
    <source>
        <dbReference type="ARBA" id="ARBA00023237"/>
    </source>
</evidence>
<feature type="chain" id="PRO_5045491832" evidence="11">
    <location>
        <begin position="33"/>
        <end position="404"/>
    </location>
</feature>
<keyword evidence="7" id="KW-0626">Porin</keyword>
<evidence type="ECO:0000256" key="5">
    <source>
        <dbReference type="ARBA" id="ARBA00022729"/>
    </source>
</evidence>
<evidence type="ECO:0000259" key="12">
    <source>
        <dbReference type="PROSITE" id="PS51123"/>
    </source>
</evidence>
<dbReference type="PANTHER" id="PTHR30329">
    <property type="entry name" value="STATOR ELEMENT OF FLAGELLAR MOTOR COMPLEX"/>
    <property type="match status" value="1"/>
</dbReference>
<evidence type="ECO:0000313" key="14">
    <source>
        <dbReference type="Proteomes" id="UP001379945"/>
    </source>
</evidence>
<dbReference type="PANTHER" id="PTHR30329:SF21">
    <property type="entry name" value="LIPOPROTEIN YIAD-RELATED"/>
    <property type="match status" value="1"/>
</dbReference>
<dbReference type="PROSITE" id="PS51123">
    <property type="entry name" value="OMPA_2"/>
    <property type="match status" value="1"/>
</dbReference>
<keyword evidence="9" id="KW-0998">Cell outer membrane</keyword>
<keyword evidence="3" id="KW-1134">Transmembrane beta strand</keyword>
<comment type="subcellular location">
    <subcellularLocation>
        <location evidence="1">Cell outer membrane</location>
        <topology evidence="1">Multi-pass membrane protein</topology>
    </subcellularLocation>
</comment>
<dbReference type="PRINTS" id="PR01021">
    <property type="entry name" value="OMPADOMAIN"/>
</dbReference>
<evidence type="ECO:0000256" key="11">
    <source>
        <dbReference type="SAM" id="SignalP"/>
    </source>
</evidence>
<keyword evidence="8 10" id="KW-0472">Membrane</keyword>
<dbReference type="InterPro" id="IPR006664">
    <property type="entry name" value="OMP_bac"/>
</dbReference>
<dbReference type="InterPro" id="IPR027385">
    <property type="entry name" value="Beta-barrel_OMP"/>
</dbReference>
<dbReference type="Gene3D" id="3.30.1330.60">
    <property type="entry name" value="OmpA-like domain"/>
    <property type="match status" value="1"/>
</dbReference>
<keyword evidence="4" id="KW-0812">Transmembrane</keyword>
<dbReference type="CDD" id="cd07185">
    <property type="entry name" value="OmpA_C-like"/>
    <property type="match status" value="1"/>
</dbReference>
<comment type="caution">
    <text evidence="13">The sequence shown here is derived from an EMBL/GenBank/DDBJ whole genome shotgun (WGS) entry which is preliminary data.</text>
</comment>
<dbReference type="RefSeq" id="WP_341400063.1">
    <property type="nucleotide sequence ID" value="NZ_JBBUTI010000011.1"/>
</dbReference>
<dbReference type="Pfam" id="PF00691">
    <property type="entry name" value="OmpA"/>
    <property type="match status" value="1"/>
</dbReference>
<proteinExistence type="predicted"/>
<evidence type="ECO:0000256" key="6">
    <source>
        <dbReference type="ARBA" id="ARBA00023065"/>
    </source>
</evidence>
<dbReference type="Pfam" id="PF13505">
    <property type="entry name" value="OMP_b-brl"/>
    <property type="match status" value="1"/>
</dbReference>
<dbReference type="InterPro" id="IPR006665">
    <property type="entry name" value="OmpA-like"/>
</dbReference>
<evidence type="ECO:0000256" key="8">
    <source>
        <dbReference type="ARBA" id="ARBA00023136"/>
    </source>
</evidence>
<dbReference type="InterPro" id="IPR050330">
    <property type="entry name" value="Bact_OuterMem_StrucFunc"/>
</dbReference>
<dbReference type="EMBL" id="JBBUTI010000011">
    <property type="protein sequence ID" value="MEK8047755.1"/>
    <property type="molecule type" value="Genomic_DNA"/>
</dbReference>
<feature type="domain" description="OmpA-like" evidence="12">
    <location>
        <begin position="276"/>
        <end position="404"/>
    </location>
</feature>
<keyword evidence="14" id="KW-1185">Reference proteome</keyword>
<protein>
    <submittedName>
        <fullName evidence="13">OmpA family protein</fullName>
    </submittedName>
</protein>
<evidence type="ECO:0000256" key="1">
    <source>
        <dbReference type="ARBA" id="ARBA00004571"/>
    </source>
</evidence>
<evidence type="ECO:0000313" key="13">
    <source>
        <dbReference type="EMBL" id="MEK8047755.1"/>
    </source>
</evidence>
<dbReference type="InterPro" id="IPR011250">
    <property type="entry name" value="OMP/PagP_B-barrel"/>
</dbReference>
<evidence type="ECO:0000256" key="3">
    <source>
        <dbReference type="ARBA" id="ARBA00022452"/>
    </source>
</evidence>
<dbReference type="SUPFAM" id="SSF56925">
    <property type="entry name" value="OMPA-like"/>
    <property type="match status" value="1"/>
</dbReference>
<dbReference type="SUPFAM" id="SSF103088">
    <property type="entry name" value="OmpA-like"/>
    <property type="match status" value="1"/>
</dbReference>
<gene>
    <name evidence="13" type="ORF">AACH00_15435</name>
</gene>
<evidence type="ECO:0000256" key="2">
    <source>
        <dbReference type="ARBA" id="ARBA00022448"/>
    </source>
</evidence>
<keyword evidence="5 11" id="KW-0732">Signal</keyword>
<organism evidence="13 14">
    <name type="scientific">Ideonella margarita</name>
    <dbReference type="NCBI Taxonomy" id="2984191"/>
    <lineage>
        <taxon>Bacteria</taxon>
        <taxon>Pseudomonadati</taxon>
        <taxon>Pseudomonadota</taxon>
        <taxon>Betaproteobacteria</taxon>
        <taxon>Burkholderiales</taxon>
        <taxon>Sphaerotilaceae</taxon>
        <taxon>Ideonella</taxon>
    </lineage>
</organism>
<sequence>MTRTPTQTPTFRPSPIWLAALVLTGFGASAQAQGQDQPYYYGGLSLGSSRALLDEGAIAESQRLSGGNAVTITGISEDTRDTSYRVFLGYQFNRNIGLEASFFQLGRFHLQADTLPTGTLNGELKMQGGGLDVVGAMPLGEQLSFLARVGGQYAKTVGVFSGSGAFVVNNPSPSHRELNYKVGVGLQYAFSANFLMRAEAEQYRVNDAMGNHGRVQVASISLVMPFGEGAGMRRTARAMPMSYAPPAAGPAPTPAPMPEPVVVAAAPMVVPAPPPAMPKRVSFSADALFDFDKASLRTEGKSALDAFARDMAGTQFDLIVVEGHADRTGSAAYNQKLSLQRADTVKAWLVSSGGFDATRISTAGMGERAPTTQPADCKASLPTTELRACLQPDRRVDVDVSGTR</sequence>
<evidence type="ECO:0000256" key="10">
    <source>
        <dbReference type="PROSITE-ProRule" id="PRU00473"/>
    </source>
</evidence>
<dbReference type="InterPro" id="IPR036737">
    <property type="entry name" value="OmpA-like_sf"/>
</dbReference>
<keyword evidence="2" id="KW-0813">Transport</keyword>
<evidence type="ECO:0000256" key="4">
    <source>
        <dbReference type="ARBA" id="ARBA00022692"/>
    </source>
</evidence>
<reference evidence="13 14" key="1">
    <citation type="submission" date="2024-04" db="EMBL/GenBank/DDBJ databases">
        <title>Novel species of the genus Ideonella isolated from streams.</title>
        <authorList>
            <person name="Lu H."/>
        </authorList>
    </citation>
    <scope>NUCLEOTIDE SEQUENCE [LARGE SCALE GENOMIC DNA]</scope>
    <source>
        <strain evidence="13 14">LYT19W</strain>
    </source>
</reference>
<dbReference type="Proteomes" id="UP001379945">
    <property type="component" value="Unassembled WGS sequence"/>
</dbReference>
<keyword evidence="6" id="KW-0406">Ion transport</keyword>
<feature type="signal peptide" evidence="11">
    <location>
        <begin position="1"/>
        <end position="32"/>
    </location>
</feature>
<dbReference type="Gene3D" id="2.40.160.20">
    <property type="match status" value="1"/>
</dbReference>
<accession>A0ABU9C798</accession>
<evidence type="ECO:0000256" key="7">
    <source>
        <dbReference type="ARBA" id="ARBA00023114"/>
    </source>
</evidence>